<reference evidence="7" key="2">
    <citation type="submission" date="2023-01" db="EMBL/GenBank/DDBJ databases">
        <title>Draft genome sequence of Algimonas ampicilliniresistens strain NBRC 108219.</title>
        <authorList>
            <person name="Sun Q."/>
            <person name="Mori K."/>
        </authorList>
    </citation>
    <scope>NUCLEOTIDE SEQUENCE</scope>
    <source>
        <strain evidence="7">NBRC 108219</strain>
    </source>
</reference>
<proteinExistence type="predicted"/>
<evidence type="ECO:0000256" key="3">
    <source>
        <dbReference type="ARBA" id="ARBA00022989"/>
    </source>
</evidence>
<keyword evidence="8" id="KW-1185">Reference proteome</keyword>
<feature type="transmembrane region" description="Helical" evidence="5">
    <location>
        <begin position="121"/>
        <end position="147"/>
    </location>
</feature>
<feature type="transmembrane region" description="Helical" evidence="5">
    <location>
        <begin position="7"/>
        <end position="26"/>
    </location>
</feature>
<name>A0ABQ5VDJ2_9PROT</name>
<feature type="transmembrane region" description="Helical" evidence="5">
    <location>
        <begin position="239"/>
        <end position="263"/>
    </location>
</feature>
<evidence type="ECO:0000256" key="5">
    <source>
        <dbReference type="SAM" id="Phobius"/>
    </source>
</evidence>
<feature type="domain" description="O-antigen ligase-related" evidence="6">
    <location>
        <begin position="197"/>
        <end position="343"/>
    </location>
</feature>
<feature type="transmembrane region" description="Helical" evidence="5">
    <location>
        <begin position="332"/>
        <end position="351"/>
    </location>
</feature>
<organism evidence="7 8">
    <name type="scientific">Algimonas ampicilliniresistens</name>
    <dbReference type="NCBI Taxonomy" id="1298735"/>
    <lineage>
        <taxon>Bacteria</taxon>
        <taxon>Pseudomonadati</taxon>
        <taxon>Pseudomonadota</taxon>
        <taxon>Alphaproteobacteria</taxon>
        <taxon>Maricaulales</taxon>
        <taxon>Robiginitomaculaceae</taxon>
        <taxon>Algimonas</taxon>
    </lineage>
</organism>
<evidence type="ECO:0000256" key="4">
    <source>
        <dbReference type="ARBA" id="ARBA00023136"/>
    </source>
</evidence>
<feature type="transmembrane region" description="Helical" evidence="5">
    <location>
        <begin position="89"/>
        <end position="109"/>
    </location>
</feature>
<keyword evidence="3 5" id="KW-1133">Transmembrane helix</keyword>
<comment type="caution">
    <text evidence="7">The sequence shown here is derived from an EMBL/GenBank/DDBJ whole genome shotgun (WGS) entry which is preliminary data.</text>
</comment>
<protein>
    <submittedName>
        <fullName evidence="7">Polymerase</fullName>
    </submittedName>
</protein>
<feature type="transmembrane region" description="Helical" evidence="5">
    <location>
        <begin position="388"/>
        <end position="405"/>
    </location>
</feature>
<feature type="transmembrane region" description="Helical" evidence="5">
    <location>
        <begin position="62"/>
        <end position="83"/>
    </location>
</feature>
<feature type="transmembrane region" description="Helical" evidence="5">
    <location>
        <begin position="167"/>
        <end position="186"/>
    </location>
</feature>
<evidence type="ECO:0000256" key="1">
    <source>
        <dbReference type="ARBA" id="ARBA00004141"/>
    </source>
</evidence>
<dbReference type="InterPro" id="IPR007016">
    <property type="entry name" value="O-antigen_ligase-rel_domated"/>
</dbReference>
<gene>
    <name evidence="7" type="ORF">GCM10007853_28810</name>
</gene>
<keyword evidence="4 5" id="KW-0472">Membrane</keyword>
<dbReference type="RefSeq" id="WP_284392061.1">
    <property type="nucleotide sequence ID" value="NZ_BSNK01000002.1"/>
</dbReference>
<dbReference type="EMBL" id="BSNK01000002">
    <property type="protein sequence ID" value="GLQ25007.1"/>
    <property type="molecule type" value="Genomic_DNA"/>
</dbReference>
<dbReference type="PANTHER" id="PTHR37422:SF13">
    <property type="entry name" value="LIPOPOLYSACCHARIDE BIOSYNTHESIS PROTEIN PA4999-RELATED"/>
    <property type="match status" value="1"/>
</dbReference>
<dbReference type="PANTHER" id="PTHR37422">
    <property type="entry name" value="TEICHURONIC ACID BIOSYNTHESIS PROTEIN TUAE"/>
    <property type="match status" value="1"/>
</dbReference>
<dbReference type="Pfam" id="PF04932">
    <property type="entry name" value="Wzy_C"/>
    <property type="match status" value="1"/>
</dbReference>
<evidence type="ECO:0000313" key="7">
    <source>
        <dbReference type="EMBL" id="GLQ25007.1"/>
    </source>
</evidence>
<feature type="transmembrane region" description="Helical" evidence="5">
    <location>
        <begin position="363"/>
        <end position="382"/>
    </location>
</feature>
<keyword evidence="2 5" id="KW-0812">Transmembrane</keyword>
<accession>A0ABQ5VDJ2</accession>
<evidence type="ECO:0000256" key="2">
    <source>
        <dbReference type="ARBA" id="ARBA00022692"/>
    </source>
</evidence>
<evidence type="ECO:0000313" key="8">
    <source>
        <dbReference type="Proteomes" id="UP001161391"/>
    </source>
</evidence>
<feature type="transmembrane region" description="Helical" evidence="5">
    <location>
        <begin position="216"/>
        <end position="232"/>
    </location>
</feature>
<dbReference type="InterPro" id="IPR051533">
    <property type="entry name" value="WaaL-like"/>
</dbReference>
<sequence>MTFRSLIDRVATGWLLLWLSFFAVYIHMGGLAFAGLVILLGAVGWVVWLTQRQEYPALTRPGLVCLSAFLIFFLWLGVSGLWSGAGPETAIRLAGQMALFASIPILLRTRTEQTRDTLSHILMAMSLGGVAVLALDVASGYGINTLLDPIGPGESLNKRQGEAEMNIGRGHVVYALLTPLLIALFATRLSRGWAIAASLGFVAVLLTGTLLNRLAVAPVLLIGAAPLFWMGFRSPRWGLRLSLGAACASILLAPLVGVISRLMGEGVMASLPMSWDHRLRMWDYSLARISEAPLLGKGLDSSRNMQDAFTTRIGVDVPFVSLHPHNFGLQTWMEAGALGAVLLTIALLTLYRPLRRLVGVDPWRSAAVSGTLMSATIASAVTVGAWQYWWWGLVGLGLTLAALIPSQHRLNTNRLTD</sequence>
<dbReference type="Proteomes" id="UP001161391">
    <property type="component" value="Unassembled WGS sequence"/>
</dbReference>
<comment type="subcellular location">
    <subcellularLocation>
        <location evidence="1">Membrane</location>
        <topology evidence="1">Multi-pass membrane protein</topology>
    </subcellularLocation>
</comment>
<reference evidence="7" key="1">
    <citation type="journal article" date="2014" name="Int. J. Syst. Evol. Microbiol.">
        <title>Complete genome of a new Firmicutes species belonging to the dominant human colonic microbiota ('Ruminococcus bicirculans') reveals two chromosomes and a selective capacity to utilize plant glucans.</title>
        <authorList>
            <consortium name="NISC Comparative Sequencing Program"/>
            <person name="Wegmann U."/>
            <person name="Louis P."/>
            <person name="Goesmann A."/>
            <person name="Henrissat B."/>
            <person name="Duncan S.H."/>
            <person name="Flint H.J."/>
        </authorList>
    </citation>
    <scope>NUCLEOTIDE SEQUENCE</scope>
    <source>
        <strain evidence="7">NBRC 108219</strain>
    </source>
</reference>
<evidence type="ECO:0000259" key="6">
    <source>
        <dbReference type="Pfam" id="PF04932"/>
    </source>
</evidence>
<feature type="transmembrane region" description="Helical" evidence="5">
    <location>
        <begin position="193"/>
        <end position="210"/>
    </location>
</feature>